<proteinExistence type="inferred from homology"/>
<dbReference type="OMA" id="FKTEGQW"/>
<evidence type="ECO:0000256" key="8">
    <source>
        <dbReference type="ARBA" id="ARBA00023211"/>
    </source>
</evidence>
<dbReference type="FunFam" id="3.60.40.10:FF:000009">
    <property type="entry name" value="Blast:Protein phosphatase PTC7 homolog"/>
    <property type="match status" value="1"/>
</dbReference>
<dbReference type="SMART" id="SM00332">
    <property type="entry name" value="PP2Cc"/>
    <property type="match status" value="1"/>
</dbReference>
<evidence type="ECO:0000313" key="14">
    <source>
        <dbReference type="EnsemblMetazoa" id="HelroP99567"/>
    </source>
</evidence>
<dbReference type="SUPFAM" id="SSF81606">
    <property type="entry name" value="PP2C-like"/>
    <property type="match status" value="1"/>
</dbReference>
<dbReference type="PANTHER" id="PTHR12320:SF1">
    <property type="entry name" value="PROTEIN PHOSPHATASE PTC7 HOMOLOG"/>
    <property type="match status" value="1"/>
</dbReference>
<dbReference type="eggNOG" id="KOG1379">
    <property type="taxonomic scope" value="Eukaryota"/>
</dbReference>
<evidence type="ECO:0000256" key="1">
    <source>
        <dbReference type="ARBA" id="ARBA00001936"/>
    </source>
</evidence>
<dbReference type="InterPro" id="IPR001932">
    <property type="entry name" value="PPM-type_phosphatase-like_dom"/>
</dbReference>
<evidence type="ECO:0000256" key="2">
    <source>
        <dbReference type="ARBA" id="ARBA00001946"/>
    </source>
</evidence>
<dbReference type="EC" id="3.1.3.16" evidence="10"/>
<evidence type="ECO:0000256" key="10">
    <source>
        <dbReference type="RuleBase" id="RU366020"/>
    </source>
</evidence>
<feature type="region of interest" description="Disordered" evidence="11">
    <location>
        <begin position="341"/>
        <end position="369"/>
    </location>
</feature>
<keyword evidence="15" id="KW-1185">Reference proteome</keyword>
<dbReference type="STRING" id="6412.T1G9T7"/>
<dbReference type="SMART" id="SM00331">
    <property type="entry name" value="PP2C_SIG"/>
    <property type="match status" value="1"/>
</dbReference>
<dbReference type="EMBL" id="KB096457">
    <property type="protein sequence ID" value="ESO04675.1"/>
    <property type="molecule type" value="Genomic_DNA"/>
</dbReference>
<dbReference type="GO" id="GO:0010795">
    <property type="term" value="P:regulation of ubiquinone biosynthetic process"/>
    <property type="evidence" value="ECO:0000318"/>
    <property type="project" value="GO_Central"/>
</dbReference>
<dbReference type="EMBL" id="AMQM01004161">
    <property type="status" value="NOT_ANNOTATED_CDS"/>
    <property type="molecule type" value="Genomic_DNA"/>
</dbReference>
<dbReference type="RefSeq" id="XP_009017254.1">
    <property type="nucleotide sequence ID" value="XM_009019006.1"/>
</dbReference>
<dbReference type="HOGENOM" id="CLU_029404_3_0_1"/>
<comment type="cofactor">
    <cofactor evidence="1 10">
        <name>Mn(2+)</name>
        <dbReference type="ChEBI" id="CHEBI:29035"/>
    </cofactor>
</comment>
<evidence type="ECO:0000313" key="15">
    <source>
        <dbReference type="Proteomes" id="UP000015101"/>
    </source>
</evidence>
<comment type="similarity">
    <text evidence="3 10">Belongs to the PP2C family.</text>
</comment>
<keyword evidence="8 10" id="KW-0464">Manganese</keyword>
<dbReference type="GO" id="GO:0004722">
    <property type="term" value="F:protein serine/threonine phosphatase activity"/>
    <property type="evidence" value="ECO:0000318"/>
    <property type="project" value="GO_Central"/>
</dbReference>
<dbReference type="InterPro" id="IPR039123">
    <property type="entry name" value="PPTC7"/>
</dbReference>
<reference evidence="13 15" key="2">
    <citation type="journal article" date="2013" name="Nature">
        <title>Insights into bilaterian evolution from three spiralian genomes.</title>
        <authorList>
            <person name="Simakov O."/>
            <person name="Marletaz F."/>
            <person name="Cho S.J."/>
            <person name="Edsinger-Gonzales E."/>
            <person name="Havlak P."/>
            <person name="Hellsten U."/>
            <person name="Kuo D.H."/>
            <person name="Larsson T."/>
            <person name="Lv J."/>
            <person name="Arendt D."/>
            <person name="Savage R."/>
            <person name="Osoegawa K."/>
            <person name="de Jong P."/>
            <person name="Grimwood J."/>
            <person name="Chapman J.A."/>
            <person name="Shapiro H."/>
            <person name="Aerts A."/>
            <person name="Otillar R.P."/>
            <person name="Terry A.Y."/>
            <person name="Boore J.L."/>
            <person name="Grigoriev I.V."/>
            <person name="Lindberg D.R."/>
            <person name="Seaver E.C."/>
            <person name="Weisblat D.A."/>
            <person name="Putnam N.H."/>
            <person name="Rokhsar D.S."/>
        </authorList>
    </citation>
    <scope>NUCLEOTIDE SEQUENCE</scope>
</reference>
<dbReference type="PROSITE" id="PS51746">
    <property type="entry name" value="PPM_2"/>
    <property type="match status" value="1"/>
</dbReference>
<feature type="domain" description="PPM-type phosphatase" evidence="12">
    <location>
        <begin position="64"/>
        <end position="319"/>
    </location>
</feature>
<evidence type="ECO:0000256" key="3">
    <source>
        <dbReference type="ARBA" id="ARBA00006702"/>
    </source>
</evidence>
<dbReference type="OrthoDB" id="60843at2759"/>
<dbReference type="Gene3D" id="3.60.40.10">
    <property type="entry name" value="PPM-type phosphatase domain"/>
    <property type="match status" value="1"/>
</dbReference>
<protein>
    <recommendedName>
        <fullName evidence="10">Protein phosphatase</fullName>
        <ecNumber evidence="10">3.1.3.16</ecNumber>
    </recommendedName>
</protein>
<evidence type="ECO:0000256" key="6">
    <source>
        <dbReference type="ARBA" id="ARBA00022842"/>
    </source>
</evidence>
<evidence type="ECO:0000256" key="5">
    <source>
        <dbReference type="ARBA" id="ARBA00022801"/>
    </source>
</evidence>
<comment type="catalytic activity">
    <reaction evidence="10">
        <text>O-phospho-L-seryl-[protein] + H2O = L-seryl-[protein] + phosphate</text>
        <dbReference type="Rhea" id="RHEA:20629"/>
        <dbReference type="Rhea" id="RHEA-COMP:9863"/>
        <dbReference type="Rhea" id="RHEA-COMP:11604"/>
        <dbReference type="ChEBI" id="CHEBI:15377"/>
        <dbReference type="ChEBI" id="CHEBI:29999"/>
        <dbReference type="ChEBI" id="CHEBI:43474"/>
        <dbReference type="ChEBI" id="CHEBI:83421"/>
        <dbReference type="EC" id="3.1.3.16"/>
    </reaction>
</comment>
<dbReference type="GO" id="GO:0046872">
    <property type="term" value="F:metal ion binding"/>
    <property type="evidence" value="ECO:0007669"/>
    <property type="project" value="UniProtKB-UniRule"/>
</dbReference>
<keyword evidence="5 10" id="KW-0378">Hydrolase</keyword>
<dbReference type="CTD" id="20217833"/>
<dbReference type="PANTHER" id="PTHR12320">
    <property type="entry name" value="PROTEIN PHOSPHATASE 2C"/>
    <property type="match status" value="1"/>
</dbReference>
<keyword evidence="6 10" id="KW-0460">Magnesium</keyword>
<dbReference type="KEGG" id="hro:HELRODRAFT_99567"/>
<sequence>MQSVVSYGRFLFRAVVNEIGNEFLSSHWLSSNRLITSLKRRTFHLISALSGLSKTHSGPPLSPSFSPSFSQINQRSFGDDSCFAVQNNAADVLGVADGVGGWRTYGVDPSQFSRSLMAICERLVKLGKFSAKKPIELLNNSYEEMQLEKTSLIGSCTACIVALNREDKKIYTANLGDSGFLVIRDGRIIHKSEEQTHYFNTPFQLALAPTMVPGAFISDSPDSAQSTTFSVEEGDLILIATDGLFDNLNDQVILKHLSNLKAGSSLADLQKVANEIANEAHKCGFNPSHRSPFSINAANNGFNVIGGKPDDVTVLLAQVACAGSSTDNSIDRNVLGQCNDNYNSSGDGRPHPPPLHHHHHHGNKNNVPL</sequence>
<reference evidence="14" key="3">
    <citation type="submission" date="2015-06" db="UniProtKB">
        <authorList>
            <consortium name="EnsemblMetazoa"/>
        </authorList>
    </citation>
    <scope>IDENTIFICATION</scope>
</reference>
<gene>
    <name evidence="14" type="primary">20217833</name>
    <name evidence="13" type="ORF">HELRODRAFT_99567</name>
</gene>
<dbReference type="AlphaFoldDB" id="T1G9T7"/>
<evidence type="ECO:0000313" key="13">
    <source>
        <dbReference type="EMBL" id="ESO04675.1"/>
    </source>
</evidence>
<evidence type="ECO:0000259" key="12">
    <source>
        <dbReference type="PROSITE" id="PS51746"/>
    </source>
</evidence>
<comment type="catalytic activity">
    <reaction evidence="9 10">
        <text>O-phospho-L-threonyl-[protein] + H2O = L-threonyl-[protein] + phosphate</text>
        <dbReference type="Rhea" id="RHEA:47004"/>
        <dbReference type="Rhea" id="RHEA-COMP:11060"/>
        <dbReference type="Rhea" id="RHEA-COMP:11605"/>
        <dbReference type="ChEBI" id="CHEBI:15377"/>
        <dbReference type="ChEBI" id="CHEBI:30013"/>
        <dbReference type="ChEBI" id="CHEBI:43474"/>
        <dbReference type="ChEBI" id="CHEBI:61977"/>
        <dbReference type="EC" id="3.1.3.16"/>
    </reaction>
</comment>
<dbReference type="InParanoid" id="T1G9T7"/>
<evidence type="ECO:0000256" key="7">
    <source>
        <dbReference type="ARBA" id="ARBA00022912"/>
    </source>
</evidence>
<evidence type="ECO:0000256" key="9">
    <source>
        <dbReference type="ARBA" id="ARBA00048336"/>
    </source>
</evidence>
<organism evidence="14 15">
    <name type="scientific">Helobdella robusta</name>
    <name type="common">Californian leech</name>
    <dbReference type="NCBI Taxonomy" id="6412"/>
    <lineage>
        <taxon>Eukaryota</taxon>
        <taxon>Metazoa</taxon>
        <taxon>Spiralia</taxon>
        <taxon>Lophotrochozoa</taxon>
        <taxon>Annelida</taxon>
        <taxon>Clitellata</taxon>
        <taxon>Hirudinea</taxon>
        <taxon>Rhynchobdellida</taxon>
        <taxon>Glossiphoniidae</taxon>
        <taxon>Helobdella</taxon>
    </lineage>
</organism>
<name>T1G9T7_HELRO</name>
<evidence type="ECO:0000256" key="4">
    <source>
        <dbReference type="ARBA" id="ARBA00022723"/>
    </source>
</evidence>
<comment type="cofactor">
    <cofactor evidence="2 10">
        <name>Mg(2+)</name>
        <dbReference type="ChEBI" id="CHEBI:18420"/>
    </cofactor>
</comment>
<keyword evidence="4 10" id="KW-0479">Metal-binding</keyword>
<dbReference type="FunCoup" id="T1G9T7">
    <property type="interactions" value="920"/>
</dbReference>
<accession>T1G9T7</accession>
<feature type="compositionally biased region" description="Basic residues" evidence="11">
    <location>
        <begin position="354"/>
        <end position="363"/>
    </location>
</feature>
<dbReference type="GO" id="GO:0005739">
    <property type="term" value="C:mitochondrion"/>
    <property type="evidence" value="ECO:0000318"/>
    <property type="project" value="GO_Central"/>
</dbReference>
<dbReference type="Proteomes" id="UP000015101">
    <property type="component" value="Unassembled WGS sequence"/>
</dbReference>
<dbReference type="Pfam" id="PF13672">
    <property type="entry name" value="PP2C_2"/>
    <property type="match status" value="1"/>
</dbReference>
<dbReference type="InterPro" id="IPR036457">
    <property type="entry name" value="PPM-type-like_dom_sf"/>
</dbReference>
<dbReference type="EnsemblMetazoa" id="HelroT99567">
    <property type="protein sequence ID" value="HelroP99567"/>
    <property type="gene ID" value="HelroG99567"/>
</dbReference>
<keyword evidence="7 10" id="KW-0904">Protein phosphatase</keyword>
<reference evidence="15" key="1">
    <citation type="submission" date="2012-12" db="EMBL/GenBank/DDBJ databases">
        <authorList>
            <person name="Hellsten U."/>
            <person name="Grimwood J."/>
            <person name="Chapman J.A."/>
            <person name="Shapiro H."/>
            <person name="Aerts A."/>
            <person name="Otillar R.P."/>
            <person name="Terry A.Y."/>
            <person name="Boore J.L."/>
            <person name="Simakov O."/>
            <person name="Marletaz F."/>
            <person name="Cho S.-J."/>
            <person name="Edsinger-Gonzales E."/>
            <person name="Havlak P."/>
            <person name="Kuo D.-H."/>
            <person name="Larsson T."/>
            <person name="Lv J."/>
            <person name="Arendt D."/>
            <person name="Savage R."/>
            <person name="Osoegawa K."/>
            <person name="de Jong P."/>
            <person name="Lindberg D.R."/>
            <person name="Seaver E.C."/>
            <person name="Weisblat D.A."/>
            <person name="Putnam N.H."/>
            <person name="Grigoriev I.V."/>
            <person name="Rokhsar D.S."/>
        </authorList>
    </citation>
    <scope>NUCLEOTIDE SEQUENCE</scope>
</reference>
<evidence type="ECO:0000256" key="11">
    <source>
        <dbReference type="SAM" id="MobiDB-lite"/>
    </source>
</evidence>
<dbReference type="GeneID" id="20217833"/>